<evidence type="ECO:0000313" key="3">
    <source>
        <dbReference type="Proteomes" id="UP000518266"/>
    </source>
</evidence>
<keyword evidence="3" id="KW-1185">Reference proteome</keyword>
<organism evidence="2 3">
    <name type="scientific">Dissostichus mawsoni</name>
    <name type="common">Antarctic cod</name>
    <dbReference type="NCBI Taxonomy" id="36200"/>
    <lineage>
        <taxon>Eukaryota</taxon>
        <taxon>Metazoa</taxon>
        <taxon>Chordata</taxon>
        <taxon>Craniata</taxon>
        <taxon>Vertebrata</taxon>
        <taxon>Euteleostomi</taxon>
        <taxon>Actinopterygii</taxon>
        <taxon>Neopterygii</taxon>
        <taxon>Teleostei</taxon>
        <taxon>Neoteleostei</taxon>
        <taxon>Acanthomorphata</taxon>
        <taxon>Eupercaria</taxon>
        <taxon>Perciformes</taxon>
        <taxon>Notothenioidei</taxon>
        <taxon>Nototheniidae</taxon>
        <taxon>Dissostichus</taxon>
    </lineage>
</organism>
<sequence length="64" mass="6873">MAFICPINQSISSAKIAASLYRIDTDLCVVISYLLALSCSPAPTLHQAGSPSYDSPRKPLELFS</sequence>
<comment type="caution">
    <text evidence="2">The sequence shown here is derived from an EMBL/GenBank/DDBJ whole genome shotgun (WGS) entry which is preliminary data.</text>
</comment>
<evidence type="ECO:0000313" key="2">
    <source>
        <dbReference type="EMBL" id="KAF3859965.1"/>
    </source>
</evidence>
<feature type="compositionally biased region" description="Basic and acidic residues" evidence="1">
    <location>
        <begin position="55"/>
        <end position="64"/>
    </location>
</feature>
<feature type="region of interest" description="Disordered" evidence="1">
    <location>
        <begin position="43"/>
        <end position="64"/>
    </location>
</feature>
<reference evidence="2 3" key="1">
    <citation type="submission" date="2020-03" db="EMBL/GenBank/DDBJ databases">
        <title>Dissostichus mawsoni Genome sequencing and assembly.</title>
        <authorList>
            <person name="Park H."/>
        </authorList>
    </citation>
    <scope>NUCLEOTIDE SEQUENCE [LARGE SCALE GENOMIC DNA]</scope>
    <source>
        <strain evidence="2">DM0001</strain>
        <tissue evidence="2">Muscle</tissue>
    </source>
</reference>
<dbReference type="Proteomes" id="UP000518266">
    <property type="component" value="Unassembled WGS sequence"/>
</dbReference>
<dbReference type="AlphaFoldDB" id="A0A7J5ZDR9"/>
<accession>A0A7J5ZDR9</accession>
<protein>
    <submittedName>
        <fullName evidence="2">Uncharacterized protein</fullName>
    </submittedName>
</protein>
<proteinExistence type="predicted"/>
<dbReference type="EMBL" id="JAAKFY010000002">
    <property type="protein sequence ID" value="KAF3859965.1"/>
    <property type="molecule type" value="Genomic_DNA"/>
</dbReference>
<name>A0A7J5ZDR9_DISMA</name>
<gene>
    <name evidence="2" type="ORF">F7725_000220</name>
</gene>
<evidence type="ECO:0000256" key="1">
    <source>
        <dbReference type="SAM" id="MobiDB-lite"/>
    </source>
</evidence>